<dbReference type="GO" id="GO:0008146">
    <property type="term" value="F:sulfotransferase activity"/>
    <property type="evidence" value="ECO:0007669"/>
    <property type="project" value="InterPro"/>
</dbReference>
<evidence type="ECO:0000256" key="2">
    <source>
        <dbReference type="ARBA" id="ARBA00022679"/>
    </source>
</evidence>
<dbReference type="SUPFAM" id="SSF52540">
    <property type="entry name" value="P-loop containing nucleoside triphosphate hydrolases"/>
    <property type="match status" value="1"/>
</dbReference>
<keyword evidence="2" id="KW-0808">Transferase</keyword>
<feature type="domain" description="Sulfotransferase" evidence="4">
    <location>
        <begin position="42"/>
        <end position="308"/>
    </location>
</feature>
<dbReference type="PANTHER" id="PTHR11783">
    <property type="entry name" value="SULFOTRANSFERASE SULT"/>
    <property type="match status" value="1"/>
</dbReference>
<proteinExistence type="inferred from homology"/>
<name>A0AAQ4EC33_AMBAM</name>
<evidence type="ECO:0000313" key="5">
    <source>
        <dbReference type="EMBL" id="KAK8772172.1"/>
    </source>
</evidence>
<organism evidence="5 6">
    <name type="scientific">Amblyomma americanum</name>
    <name type="common">Lone star tick</name>
    <dbReference type="NCBI Taxonomy" id="6943"/>
    <lineage>
        <taxon>Eukaryota</taxon>
        <taxon>Metazoa</taxon>
        <taxon>Ecdysozoa</taxon>
        <taxon>Arthropoda</taxon>
        <taxon>Chelicerata</taxon>
        <taxon>Arachnida</taxon>
        <taxon>Acari</taxon>
        <taxon>Parasitiformes</taxon>
        <taxon>Ixodida</taxon>
        <taxon>Ixodoidea</taxon>
        <taxon>Ixodidae</taxon>
        <taxon>Amblyomminae</taxon>
        <taxon>Amblyomma</taxon>
    </lineage>
</organism>
<dbReference type="EMBL" id="JARKHS020018726">
    <property type="protein sequence ID" value="KAK8772172.1"/>
    <property type="molecule type" value="Genomic_DNA"/>
</dbReference>
<dbReference type="InterPro" id="IPR000863">
    <property type="entry name" value="Sulfotransferase_dom"/>
</dbReference>
<dbReference type="Gene3D" id="3.40.50.300">
    <property type="entry name" value="P-loop containing nucleotide triphosphate hydrolases"/>
    <property type="match status" value="1"/>
</dbReference>
<dbReference type="Proteomes" id="UP001321473">
    <property type="component" value="Unassembled WGS sequence"/>
</dbReference>
<comment type="caution">
    <text evidence="5">The sequence shown here is derived from an EMBL/GenBank/DDBJ whole genome shotgun (WGS) entry which is preliminary data.</text>
</comment>
<keyword evidence="6" id="KW-1185">Reference proteome</keyword>
<reference evidence="5 6" key="1">
    <citation type="journal article" date="2023" name="Arcadia Sci">
        <title>De novo assembly of a long-read Amblyomma americanum tick genome.</title>
        <authorList>
            <person name="Chou S."/>
            <person name="Poskanzer K.E."/>
            <person name="Rollins M."/>
            <person name="Thuy-Boun P.S."/>
        </authorList>
    </citation>
    <scope>NUCLEOTIDE SEQUENCE [LARGE SCALE GENOMIC DNA]</scope>
    <source>
        <strain evidence="5">F_SG_1</strain>
        <tissue evidence="5">Salivary glands</tissue>
    </source>
</reference>
<evidence type="ECO:0000256" key="3">
    <source>
        <dbReference type="SAM" id="Coils"/>
    </source>
</evidence>
<evidence type="ECO:0000259" key="4">
    <source>
        <dbReference type="Pfam" id="PF00685"/>
    </source>
</evidence>
<dbReference type="Pfam" id="PF00685">
    <property type="entry name" value="Sulfotransfer_1"/>
    <property type="match status" value="1"/>
</dbReference>
<evidence type="ECO:0000313" key="6">
    <source>
        <dbReference type="Proteomes" id="UP001321473"/>
    </source>
</evidence>
<dbReference type="AlphaFoldDB" id="A0AAQ4EC33"/>
<evidence type="ECO:0000256" key="1">
    <source>
        <dbReference type="ARBA" id="ARBA00005771"/>
    </source>
</evidence>
<keyword evidence="3" id="KW-0175">Coiled coil</keyword>
<accession>A0AAQ4EC33</accession>
<gene>
    <name evidence="5" type="ORF">V5799_024585</name>
</gene>
<protein>
    <recommendedName>
        <fullName evidence="4">Sulfotransferase domain-containing protein</fullName>
    </recommendedName>
</protein>
<dbReference type="InterPro" id="IPR027417">
    <property type="entry name" value="P-loop_NTPase"/>
</dbReference>
<comment type="similarity">
    <text evidence="1">Belongs to the sulfotransferase 1 family.</text>
</comment>
<feature type="coiled-coil region" evidence="3">
    <location>
        <begin position="231"/>
        <end position="263"/>
    </location>
</feature>
<sequence length="331" mass="38898">MDNYTSARRRPFCNVVDGVPRCPFAVPERMRRAVKFVPQKGDLLEVTYPKSGTHWVQYVMQLILREGGSIENYEEFIGASVFIEYYDVRWERCLPSSPFRTFITHIPISRDKFNPDAKYIYVARNPWDVCVSFYYHVKTLSYYDFQDGSFDDFLDVFLQGDFGYGDYFDHVASAYSLRNEPNVLFLTYEELKRDMESTVIRMAKFLGERHSSMLDQDCEDGRNRLQLILERAKAENMRKAMEIDLVNSERAELKTRMRELNATSNASLVRETTHFNLVREGNVGGWKKHFNHDQLQRMEAAIAERTRGSDFMDLWADIRLEAFHLANQLCR</sequence>